<evidence type="ECO:0000256" key="1">
    <source>
        <dbReference type="SAM" id="MobiDB-lite"/>
    </source>
</evidence>
<dbReference type="Proteomes" id="UP001341444">
    <property type="component" value="Unassembled WGS sequence"/>
</dbReference>
<keyword evidence="3" id="KW-1185">Reference proteome</keyword>
<feature type="compositionally biased region" description="Basic and acidic residues" evidence="1">
    <location>
        <begin position="37"/>
        <end position="49"/>
    </location>
</feature>
<comment type="caution">
    <text evidence="2">The sequence shown here is derived from an EMBL/GenBank/DDBJ whole genome shotgun (WGS) entry which is preliminary data.</text>
</comment>
<feature type="region of interest" description="Disordered" evidence="1">
    <location>
        <begin position="24"/>
        <end position="54"/>
    </location>
</feature>
<accession>A0ABU6MKV1</accession>
<dbReference type="EMBL" id="JARMAB010000031">
    <property type="protein sequence ID" value="MED1205313.1"/>
    <property type="molecule type" value="Genomic_DNA"/>
</dbReference>
<evidence type="ECO:0008006" key="4">
    <source>
        <dbReference type="Google" id="ProtNLM"/>
    </source>
</evidence>
<sequence length="199" mass="22681">MKAKSSLIVPVLAAALAVPTIGHTMSDHKSTSTASSHQKDEKGSHEKWGKGKKHNQLINEIKQYASPQVKANLKKDLAERGKLMKELRNTPAFKKQMEQRKAEHQAFYKAHKTQIEMIKQEEKAGKITKQEAHKELKALFKKEDKKGKDDKKNGLFKELKTALQKKDRAAINSILEKFDKQLEKSNQMLQQELKADQKA</sequence>
<dbReference type="RefSeq" id="WP_066269325.1">
    <property type="nucleotide sequence ID" value="NZ_JARMAB010000031.1"/>
</dbReference>
<gene>
    <name evidence="2" type="ORF">P4T90_19880</name>
</gene>
<evidence type="ECO:0000313" key="2">
    <source>
        <dbReference type="EMBL" id="MED1205313.1"/>
    </source>
</evidence>
<protein>
    <recommendedName>
        <fullName evidence="4">LTXXQ motif family protein</fullName>
    </recommendedName>
</protein>
<reference evidence="2 3" key="1">
    <citation type="submission" date="2023-03" db="EMBL/GenBank/DDBJ databases">
        <title>Bacillus Genome Sequencing.</title>
        <authorList>
            <person name="Dunlap C."/>
        </authorList>
    </citation>
    <scope>NUCLEOTIDE SEQUENCE [LARGE SCALE GENOMIC DNA]</scope>
    <source>
        <strain evidence="2 3">B-23453</strain>
    </source>
</reference>
<evidence type="ECO:0000313" key="3">
    <source>
        <dbReference type="Proteomes" id="UP001341444"/>
    </source>
</evidence>
<name>A0ABU6MKV1_9BACI</name>
<proteinExistence type="predicted"/>
<organism evidence="2 3">
    <name type="scientific">Heyndrickxia acidicola</name>
    <dbReference type="NCBI Taxonomy" id="209389"/>
    <lineage>
        <taxon>Bacteria</taxon>
        <taxon>Bacillati</taxon>
        <taxon>Bacillota</taxon>
        <taxon>Bacilli</taxon>
        <taxon>Bacillales</taxon>
        <taxon>Bacillaceae</taxon>
        <taxon>Heyndrickxia</taxon>
    </lineage>
</organism>